<evidence type="ECO:0000313" key="3">
    <source>
        <dbReference type="Proteomes" id="UP001370490"/>
    </source>
</evidence>
<dbReference type="PANTHER" id="PTHR34810:SF1">
    <property type="entry name" value="DNA-BINDING PROTEIN BIN4"/>
    <property type="match status" value="1"/>
</dbReference>
<accession>A0AAN8Z5Y1</accession>
<organism evidence="2 3">
    <name type="scientific">Dillenia turbinata</name>
    <dbReference type="NCBI Taxonomy" id="194707"/>
    <lineage>
        <taxon>Eukaryota</taxon>
        <taxon>Viridiplantae</taxon>
        <taxon>Streptophyta</taxon>
        <taxon>Embryophyta</taxon>
        <taxon>Tracheophyta</taxon>
        <taxon>Spermatophyta</taxon>
        <taxon>Magnoliopsida</taxon>
        <taxon>eudicotyledons</taxon>
        <taxon>Gunneridae</taxon>
        <taxon>Pentapetalae</taxon>
        <taxon>Dilleniales</taxon>
        <taxon>Dilleniaceae</taxon>
        <taxon>Dillenia</taxon>
    </lineage>
</organism>
<proteinExistence type="predicted"/>
<dbReference type="GO" id="GO:0003690">
    <property type="term" value="F:double-stranded DNA binding"/>
    <property type="evidence" value="ECO:0007669"/>
    <property type="project" value="InterPro"/>
</dbReference>
<evidence type="ECO:0000256" key="1">
    <source>
        <dbReference type="SAM" id="MobiDB-lite"/>
    </source>
</evidence>
<dbReference type="GO" id="GO:0005634">
    <property type="term" value="C:nucleus"/>
    <property type="evidence" value="ECO:0007669"/>
    <property type="project" value="TreeGrafter"/>
</dbReference>
<evidence type="ECO:0000313" key="2">
    <source>
        <dbReference type="EMBL" id="KAK6926116.1"/>
    </source>
</evidence>
<dbReference type="InterPro" id="IPR033246">
    <property type="entry name" value="BIN4"/>
</dbReference>
<dbReference type="GO" id="GO:0042023">
    <property type="term" value="P:DNA endoreduplication"/>
    <property type="evidence" value="ECO:0007669"/>
    <property type="project" value="InterPro"/>
</dbReference>
<comment type="caution">
    <text evidence="2">The sequence shown here is derived from an EMBL/GenBank/DDBJ whole genome shotgun (WGS) entry which is preliminary data.</text>
</comment>
<dbReference type="GO" id="GO:0051276">
    <property type="term" value="P:chromosome organization"/>
    <property type="evidence" value="ECO:0007669"/>
    <property type="project" value="TreeGrafter"/>
</dbReference>
<dbReference type="PANTHER" id="PTHR34810">
    <property type="entry name" value="DNA-BINDING PROTEIN BIN4"/>
    <property type="match status" value="1"/>
</dbReference>
<feature type="region of interest" description="Disordered" evidence="1">
    <location>
        <begin position="234"/>
        <end position="253"/>
    </location>
</feature>
<protein>
    <submittedName>
        <fullName evidence="2">Uncharacterized protein</fullName>
    </submittedName>
</protein>
<dbReference type="Proteomes" id="UP001370490">
    <property type="component" value="Unassembled WGS sequence"/>
</dbReference>
<dbReference type="AlphaFoldDB" id="A0AAN8Z5Y1"/>
<keyword evidence="3" id="KW-1185">Reference proteome</keyword>
<dbReference type="GO" id="GO:0009330">
    <property type="term" value="C:DNA topoisomerase type II (double strand cut, ATP-hydrolyzing) complex"/>
    <property type="evidence" value="ECO:0007669"/>
    <property type="project" value="InterPro"/>
</dbReference>
<gene>
    <name evidence="2" type="ORF">RJ641_007835</name>
</gene>
<reference evidence="2 3" key="1">
    <citation type="submission" date="2023-12" db="EMBL/GenBank/DDBJ databases">
        <title>A high-quality genome assembly for Dillenia turbinata (Dilleniales).</title>
        <authorList>
            <person name="Chanderbali A."/>
        </authorList>
    </citation>
    <scope>NUCLEOTIDE SEQUENCE [LARGE SCALE GENOMIC DNA]</scope>
    <source>
        <strain evidence="2">LSX21</strain>
        <tissue evidence="2">Leaf</tissue>
    </source>
</reference>
<sequence>MEISLQVLVECEGGSIDMNGDVGAVGRVIISDGPTANQEMFLDLKGMIYNTTIVPSRTLCIVSFGQSQAKIEAIMNNFIWLKPQSNVYEAETMVEETLYGFSFDSEEETDKIPKAVNHQADPSEGTEEQTQGKGKGKTGKTSGVGVMQVEWPQLHIPIPHHNPQFGKFLFRTHRNCNQSSTISYQTTLEPLESLYSDQSPVETRLLEVVVSLNWLGFQAISTWWSYNTRSILHNSPSPSKRSDAPAKAKWDNQ</sequence>
<feature type="region of interest" description="Disordered" evidence="1">
    <location>
        <begin position="115"/>
        <end position="141"/>
    </location>
</feature>
<dbReference type="EMBL" id="JBAMMX010000015">
    <property type="protein sequence ID" value="KAK6926116.1"/>
    <property type="molecule type" value="Genomic_DNA"/>
</dbReference>
<feature type="compositionally biased region" description="Basic and acidic residues" evidence="1">
    <location>
        <begin position="240"/>
        <end position="253"/>
    </location>
</feature>
<name>A0AAN8Z5Y1_9MAGN</name>